<organism evidence="2 3">
    <name type="scientific">Marinobacter koreensis</name>
    <dbReference type="NCBI Taxonomy" id="335974"/>
    <lineage>
        <taxon>Bacteria</taxon>
        <taxon>Pseudomonadati</taxon>
        <taxon>Pseudomonadota</taxon>
        <taxon>Gammaproteobacteria</taxon>
        <taxon>Pseudomonadales</taxon>
        <taxon>Marinobacteraceae</taxon>
        <taxon>Marinobacter</taxon>
    </lineage>
</organism>
<evidence type="ECO:0000256" key="1">
    <source>
        <dbReference type="SAM" id="SignalP"/>
    </source>
</evidence>
<reference evidence="3" key="1">
    <citation type="journal article" date="2019" name="Int. J. Syst. Evol. Microbiol.">
        <title>The Global Catalogue of Microorganisms (GCM) 10K type strain sequencing project: providing services to taxonomists for standard genome sequencing and annotation.</title>
        <authorList>
            <consortium name="The Broad Institute Genomics Platform"/>
            <consortium name="The Broad Institute Genome Sequencing Center for Infectious Disease"/>
            <person name="Wu L."/>
            <person name="Ma J."/>
        </authorList>
    </citation>
    <scope>NUCLEOTIDE SEQUENCE [LARGE SCALE GENOMIC DNA]</scope>
    <source>
        <strain evidence="3">CGMCC 4.1799</strain>
    </source>
</reference>
<dbReference type="RefSeq" id="WP_248157814.1">
    <property type="nucleotide sequence ID" value="NZ_JAKZAJ010000003.1"/>
</dbReference>
<evidence type="ECO:0000313" key="3">
    <source>
        <dbReference type="Proteomes" id="UP001596055"/>
    </source>
</evidence>
<evidence type="ECO:0000313" key="2">
    <source>
        <dbReference type="EMBL" id="MFC5543811.1"/>
    </source>
</evidence>
<proteinExistence type="predicted"/>
<comment type="caution">
    <text evidence="2">The sequence shown here is derived from an EMBL/GenBank/DDBJ whole genome shotgun (WGS) entry which is preliminary data.</text>
</comment>
<dbReference type="EMBL" id="JBHSNL010000001">
    <property type="protein sequence ID" value="MFC5543811.1"/>
    <property type="molecule type" value="Genomic_DNA"/>
</dbReference>
<dbReference type="Proteomes" id="UP001596055">
    <property type="component" value="Unassembled WGS sequence"/>
</dbReference>
<name>A0ABW0RGM8_9GAMM</name>
<feature type="signal peptide" evidence="1">
    <location>
        <begin position="1"/>
        <end position="23"/>
    </location>
</feature>
<protein>
    <recommendedName>
        <fullName evidence="4">Solute-binding protein family 3/N-terminal domain-containing protein</fullName>
    </recommendedName>
</protein>
<accession>A0ABW0RGM8</accession>
<dbReference type="SUPFAM" id="SSF53850">
    <property type="entry name" value="Periplasmic binding protein-like II"/>
    <property type="match status" value="1"/>
</dbReference>
<feature type="chain" id="PRO_5046164098" description="Solute-binding protein family 3/N-terminal domain-containing protein" evidence="1">
    <location>
        <begin position="24"/>
        <end position="305"/>
    </location>
</feature>
<evidence type="ECO:0008006" key="4">
    <source>
        <dbReference type="Google" id="ProtNLM"/>
    </source>
</evidence>
<sequence>MSCTRILALLSCWALVGWPAAGSADPSRYVAPETHGYVLWYRNYDSSAIRALVTLALKKTPEYGPFRLIRSEELSQGRALRELADDHTRLVDIVNVATSQERETQLTAIPIPIDGGLLGLRVCVVTPDKLPLFQGIRTLDDIRKRNIRIGQGAHWPDTQILRGNGISVVTHSRYEILFGMLRNDRFDCFARGVSEVLYDLGIERDPNLVVEPNLLLAYPMPSYLFVGPRQHEIAQRLQLGLERAIEDGSFGNYLATYYGTAVEALRLRQRTVIRLQNPDLTEESRLIGRKTFRNLKRRLDFLSSH</sequence>
<keyword evidence="3" id="KW-1185">Reference proteome</keyword>
<gene>
    <name evidence="2" type="ORF">ACFPQA_01985</name>
</gene>
<keyword evidence="1" id="KW-0732">Signal</keyword>